<dbReference type="Gene3D" id="6.10.340.10">
    <property type="match status" value="1"/>
</dbReference>
<feature type="domain" description="HAMP" evidence="8">
    <location>
        <begin position="309"/>
        <end position="361"/>
    </location>
</feature>
<evidence type="ECO:0000313" key="9">
    <source>
        <dbReference type="EMBL" id="MEQ4486373.1"/>
    </source>
</evidence>
<dbReference type="EMBL" id="JASKHM010000021">
    <property type="protein sequence ID" value="MEQ4486373.1"/>
    <property type="molecule type" value="Genomic_DNA"/>
</dbReference>
<dbReference type="InterPro" id="IPR036890">
    <property type="entry name" value="HATPase_C_sf"/>
</dbReference>
<feature type="transmembrane region" description="Helical" evidence="7">
    <location>
        <begin position="289"/>
        <end position="312"/>
    </location>
</feature>
<reference evidence="9 10" key="1">
    <citation type="journal article" date="2023" name="Genome Announc.">
        <title>Pan-Genome Analyses of the Genus Cohnella and Proposal of the Novel Species Cohnella silvisoli sp. nov., Isolated from Forest Soil.</title>
        <authorList>
            <person name="Wang C."/>
            <person name="Mao L."/>
            <person name="Bao G."/>
            <person name="Zhu H."/>
        </authorList>
    </citation>
    <scope>NUCLEOTIDE SEQUENCE [LARGE SCALE GENOMIC DNA]</scope>
    <source>
        <strain evidence="9 10">NL03-T5-1</strain>
    </source>
</reference>
<dbReference type="SMART" id="SM00304">
    <property type="entry name" value="HAMP"/>
    <property type="match status" value="1"/>
</dbReference>
<keyword evidence="7" id="KW-0812">Transmembrane</keyword>
<accession>A0ABV1L211</accession>
<dbReference type="PROSITE" id="PS50885">
    <property type="entry name" value="HAMP"/>
    <property type="match status" value="1"/>
</dbReference>
<dbReference type="InterPro" id="IPR003660">
    <property type="entry name" value="HAMP_dom"/>
</dbReference>
<dbReference type="Pfam" id="PF00672">
    <property type="entry name" value="HAMP"/>
    <property type="match status" value="1"/>
</dbReference>
<proteinExistence type="predicted"/>
<dbReference type="Gene3D" id="3.30.565.10">
    <property type="entry name" value="Histidine kinase-like ATPase, C-terminal domain"/>
    <property type="match status" value="1"/>
</dbReference>
<dbReference type="InterPro" id="IPR003594">
    <property type="entry name" value="HATPase_dom"/>
</dbReference>
<dbReference type="PANTHER" id="PTHR34220">
    <property type="entry name" value="SENSOR HISTIDINE KINASE YPDA"/>
    <property type="match status" value="1"/>
</dbReference>
<evidence type="ECO:0000259" key="8">
    <source>
        <dbReference type="PROSITE" id="PS50885"/>
    </source>
</evidence>
<dbReference type="SUPFAM" id="SSF158472">
    <property type="entry name" value="HAMP domain-like"/>
    <property type="match status" value="1"/>
</dbReference>
<gene>
    <name evidence="9" type="ORF">QJS35_28775</name>
</gene>
<dbReference type="Pfam" id="PF02518">
    <property type="entry name" value="HATPase_c"/>
    <property type="match status" value="1"/>
</dbReference>
<comment type="caution">
    <text evidence="9">The sequence shown here is derived from an EMBL/GenBank/DDBJ whole genome shotgun (WGS) entry which is preliminary data.</text>
</comment>
<evidence type="ECO:0000256" key="3">
    <source>
        <dbReference type="ARBA" id="ARBA00022553"/>
    </source>
</evidence>
<dbReference type="InterPro" id="IPR010559">
    <property type="entry name" value="Sig_transdc_His_kin_internal"/>
</dbReference>
<keyword evidence="4" id="KW-0808">Transferase</keyword>
<keyword evidence="5 9" id="KW-0418">Kinase</keyword>
<evidence type="ECO:0000256" key="1">
    <source>
        <dbReference type="ARBA" id="ARBA00004651"/>
    </source>
</evidence>
<name>A0ABV1L211_9BACL</name>
<evidence type="ECO:0000256" key="7">
    <source>
        <dbReference type="SAM" id="Phobius"/>
    </source>
</evidence>
<dbReference type="Proteomes" id="UP001493487">
    <property type="component" value="Unassembled WGS sequence"/>
</dbReference>
<feature type="transmembrane region" description="Helical" evidence="7">
    <location>
        <begin position="7"/>
        <end position="28"/>
    </location>
</feature>
<evidence type="ECO:0000313" key="10">
    <source>
        <dbReference type="Proteomes" id="UP001493487"/>
    </source>
</evidence>
<keyword evidence="3" id="KW-0597">Phosphoprotein</keyword>
<keyword evidence="2" id="KW-1003">Cell membrane</keyword>
<dbReference type="RefSeq" id="WP_232189464.1">
    <property type="nucleotide sequence ID" value="NZ_JAIOAP010000020.1"/>
</dbReference>
<keyword evidence="6 7" id="KW-0472">Membrane</keyword>
<comment type="subcellular location">
    <subcellularLocation>
        <location evidence="1">Cell membrane</location>
        <topology evidence="1">Multi-pass membrane protein</topology>
    </subcellularLocation>
</comment>
<dbReference type="CDD" id="cd06225">
    <property type="entry name" value="HAMP"/>
    <property type="match status" value="1"/>
</dbReference>
<dbReference type="InterPro" id="IPR050640">
    <property type="entry name" value="Bact_2-comp_sensor_kinase"/>
</dbReference>
<dbReference type="GO" id="GO:0016301">
    <property type="term" value="F:kinase activity"/>
    <property type="evidence" value="ECO:0007669"/>
    <property type="project" value="UniProtKB-KW"/>
</dbReference>
<evidence type="ECO:0000256" key="2">
    <source>
        <dbReference type="ARBA" id="ARBA00022475"/>
    </source>
</evidence>
<dbReference type="Pfam" id="PF06580">
    <property type="entry name" value="His_kinase"/>
    <property type="match status" value="1"/>
</dbReference>
<protein>
    <submittedName>
        <fullName evidence="9">Histidine kinase</fullName>
    </submittedName>
</protein>
<evidence type="ECO:0000256" key="4">
    <source>
        <dbReference type="ARBA" id="ARBA00022679"/>
    </source>
</evidence>
<evidence type="ECO:0000256" key="6">
    <source>
        <dbReference type="ARBA" id="ARBA00023136"/>
    </source>
</evidence>
<keyword evidence="10" id="KW-1185">Reference proteome</keyword>
<organism evidence="9 10">
    <name type="scientific">Cohnella silvisoli</name>
    <dbReference type="NCBI Taxonomy" id="2873699"/>
    <lineage>
        <taxon>Bacteria</taxon>
        <taxon>Bacillati</taxon>
        <taxon>Bacillota</taxon>
        <taxon>Bacilli</taxon>
        <taxon>Bacillales</taxon>
        <taxon>Paenibacillaceae</taxon>
        <taxon>Cohnella</taxon>
    </lineage>
</organism>
<dbReference type="PANTHER" id="PTHR34220:SF7">
    <property type="entry name" value="SENSOR HISTIDINE KINASE YPDA"/>
    <property type="match status" value="1"/>
</dbReference>
<sequence>MAKKLLLTYLFLIVFPLTIVTIISYSIFKNNMENRVAQSVEHSVQLVQHEAEAYFDNLVALSAQIMQQDSITEDSRMTALIASRIDIVGQPDHYVDYMQNQKILLYLNTNILDRQRDIKMAVIRLTNGETFQSKRTAASIDNSTLEQMQKDVMDSQMQWLVQPISPKGNAPEFYLIRKINLPGSNRFLGILVFEVKMDALAITMRRALLPGQEAAILWQQSSVLYDSGDWWRTLPIELVPKRSESLERESSQGRILVTYSSPLDSDWAVVTYVTFSELSEGIIPIQRTLMIAAIACIVAAILMALLLARSILRPVWSLRNAMRRMSKGFLQTQVSVQGKDEMAELTHVFNSMSHELSEMIEKVYVAELSQKDAELQALQAQIDPHFLYNTLESIRMVAEMQGSPDAGKMLRAMAILFRAATDTESMVPLEKEAILFEQYAMLHEIRLNGPLQLSIQLDPSVKMCRVPKLTLQPLLENCFKHGYAAWPSGAPIVVHLQAFREDNDLVLDLTDYGTGMTAKRFEEVELALKSGHAHTEVGTRVGLLNVHERLRKRWGNGYGITIFSKPGMGTVVSVRLPYQLQLTEEIGYESTNR</sequence>
<dbReference type="SUPFAM" id="SSF55874">
    <property type="entry name" value="ATPase domain of HSP90 chaperone/DNA topoisomerase II/histidine kinase"/>
    <property type="match status" value="1"/>
</dbReference>
<evidence type="ECO:0000256" key="5">
    <source>
        <dbReference type="ARBA" id="ARBA00022777"/>
    </source>
</evidence>
<keyword evidence="7" id="KW-1133">Transmembrane helix</keyword>